<gene>
    <name evidence="1" type="ORF">ATO12_16545</name>
</gene>
<dbReference type="AlphaFoldDB" id="A0A023BU82"/>
<protein>
    <recommendedName>
        <fullName evidence="3">DUF4412 domain-containing protein</fullName>
    </recommendedName>
</protein>
<comment type="caution">
    <text evidence="1">The sequence shown here is derived from an EMBL/GenBank/DDBJ whole genome shotgun (WGS) entry which is preliminary data.</text>
</comment>
<dbReference type="EMBL" id="AQRA01000005">
    <property type="protein sequence ID" value="EZH73546.1"/>
    <property type="molecule type" value="Genomic_DNA"/>
</dbReference>
<name>A0A023BU82_9FLAO</name>
<evidence type="ECO:0000313" key="1">
    <source>
        <dbReference type="EMBL" id="EZH73546.1"/>
    </source>
</evidence>
<dbReference type="Proteomes" id="UP000023541">
    <property type="component" value="Unassembled WGS sequence"/>
</dbReference>
<dbReference type="STRING" id="1317122.ATO12_16545"/>
<sequence>MNSKPIILLITILFFASFSTVKKSFEGVITYKVETKFKKNDVPHRDYLEQKFGDTLKVYYNKNGDIFKKYLNTGEKGYDFNLYLNSNNHYYAKWKNLDTIYHYNVSEQALEFVNKTSGKSEQILGKSCDYIQIEGFEPSGKQKVIQKYSYSGFPYLEPELFKNFKDFYTYDLIKEAKSPFMKMELDLGDFIVIYTAIQIEPKELHQNIFVIPNDIPKKEY</sequence>
<evidence type="ECO:0008006" key="3">
    <source>
        <dbReference type="Google" id="ProtNLM"/>
    </source>
</evidence>
<keyword evidence="2" id="KW-1185">Reference proteome</keyword>
<evidence type="ECO:0000313" key="2">
    <source>
        <dbReference type="Proteomes" id="UP000023541"/>
    </source>
</evidence>
<proteinExistence type="predicted"/>
<reference evidence="1 2" key="1">
    <citation type="submission" date="2014-04" db="EMBL/GenBank/DDBJ databases">
        <title>Aquimarina sp. 22II-S11-z7 Genome Sequencing.</title>
        <authorList>
            <person name="Lai Q."/>
        </authorList>
    </citation>
    <scope>NUCLEOTIDE SEQUENCE [LARGE SCALE GENOMIC DNA]</scope>
    <source>
        <strain evidence="1 2">22II-S11-z7</strain>
    </source>
</reference>
<dbReference type="eggNOG" id="ENOG5032QYA">
    <property type="taxonomic scope" value="Bacteria"/>
</dbReference>
<dbReference type="RefSeq" id="WP_034242266.1">
    <property type="nucleotide sequence ID" value="NZ_AQRA01000005.1"/>
</dbReference>
<dbReference type="OrthoDB" id="1418271at2"/>
<organism evidence="1 2">
    <name type="scientific">Aquimarina atlantica</name>
    <dbReference type="NCBI Taxonomy" id="1317122"/>
    <lineage>
        <taxon>Bacteria</taxon>
        <taxon>Pseudomonadati</taxon>
        <taxon>Bacteroidota</taxon>
        <taxon>Flavobacteriia</taxon>
        <taxon>Flavobacteriales</taxon>
        <taxon>Flavobacteriaceae</taxon>
        <taxon>Aquimarina</taxon>
    </lineage>
</organism>
<accession>A0A023BU82</accession>